<name>A0A840PCU4_9ACTN</name>
<dbReference type="RefSeq" id="WP_185054335.1">
    <property type="nucleotide sequence ID" value="NZ_BAABIX010000012.1"/>
</dbReference>
<evidence type="ECO:0008006" key="4">
    <source>
        <dbReference type="Google" id="ProtNLM"/>
    </source>
</evidence>
<evidence type="ECO:0000256" key="1">
    <source>
        <dbReference type="SAM" id="Phobius"/>
    </source>
</evidence>
<keyword evidence="1" id="KW-1133">Transmembrane helix</keyword>
<dbReference type="EMBL" id="JACHGN010000017">
    <property type="protein sequence ID" value="MBB5137438.1"/>
    <property type="molecule type" value="Genomic_DNA"/>
</dbReference>
<keyword evidence="1" id="KW-0812">Transmembrane</keyword>
<keyword evidence="1" id="KW-0472">Membrane</keyword>
<dbReference type="AlphaFoldDB" id="A0A840PCU4"/>
<keyword evidence="3" id="KW-1185">Reference proteome</keyword>
<evidence type="ECO:0000313" key="2">
    <source>
        <dbReference type="EMBL" id="MBB5137438.1"/>
    </source>
</evidence>
<dbReference type="Proteomes" id="UP000578449">
    <property type="component" value="Unassembled WGS sequence"/>
</dbReference>
<feature type="transmembrane region" description="Helical" evidence="1">
    <location>
        <begin position="81"/>
        <end position="99"/>
    </location>
</feature>
<comment type="caution">
    <text evidence="2">The sequence shown here is derived from an EMBL/GenBank/DDBJ whole genome shotgun (WGS) entry which is preliminary data.</text>
</comment>
<reference evidence="2 3" key="1">
    <citation type="submission" date="2020-08" db="EMBL/GenBank/DDBJ databases">
        <title>Genomic Encyclopedia of Type Strains, Phase IV (KMG-IV): sequencing the most valuable type-strain genomes for metagenomic binning, comparative biology and taxonomic classification.</title>
        <authorList>
            <person name="Goeker M."/>
        </authorList>
    </citation>
    <scope>NUCLEOTIDE SEQUENCE [LARGE SCALE GENOMIC DNA]</scope>
    <source>
        <strain evidence="2 3">DSM 45615</strain>
    </source>
</reference>
<evidence type="ECO:0000313" key="3">
    <source>
        <dbReference type="Proteomes" id="UP000578449"/>
    </source>
</evidence>
<sequence>MLRDPERDAATYLPGEMSRLRRLRFERHMLECRPCWSETIAGRKGRLPAESLRQGPQVGERIRAVIDLAAAPGANHARRPYVLAAGAAALVLVLAITLIPRAAETGQPAGIAAAAGLHRAEHPEVADRPAPPVQRIGSYGSATVYSYTEPRPPSACAGTRLRRIR</sequence>
<accession>A0A840PCU4</accession>
<organism evidence="2 3">
    <name type="scientific">Thermocatellispora tengchongensis</name>
    <dbReference type="NCBI Taxonomy" id="1073253"/>
    <lineage>
        <taxon>Bacteria</taxon>
        <taxon>Bacillati</taxon>
        <taxon>Actinomycetota</taxon>
        <taxon>Actinomycetes</taxon>
        <taxon>Streptosporangiales</taxon>
        <taxon>Streptosporangiaceae</taxon>
        <taxon>Thermocatellispora</taxon>
    </lineage>
</organism>
<protein>
    <recommendedName>
        <fullName evidence="4">Zinc-finger domain-containing protein</fullName>
    </recommendedName>
</protein>
<gene>
    <name evidence="2" type="ORF">HNP84_007190</name>
</gene>
<proteinExistence type="predicted"/>